<dbReference type="EMBL" id="QLLL01000002">
    <property type="protein sequence ID" value="RAJ08546.1"/>
    <property type="molecule type" value="Genomic_DNA"/>
</dbReference>
<proteinExistence type="predicted"/>
<dbReference type="Proteomes" id="UP000249547">
    <property type="component" value="Unassembled WGS sequence"/>
</dbReference>
<evidence type="ECO:0000313" key="1">
    <source>
        <dbReference type="EMBL" id="RAJ08546.1"/>
    </source>
</evidence>
<name>A0A327QV36_9BACT</name>
<organism evidence="1 2">
    <name type="scientific">Chitinophaga skermanii</name>
    <dbReference type="NCBI Taxonomy" id="331697"/>
    <lineage>
        <taxon>Bacteria</taxon>
        <taxon>Pseudomonadati</taxon>
        <taxon>Bacteroidota</taxon>
        <taxon>Chitinophagia</taxon>
        <taxon>Chitinophagales</taxon>
        <taxon>Chitinophagaceae</taxon>
        <taxon>Chitinophaga</taxon>
    </lineage>
</organism>
<dbReference type="RefSeq" id="WP_111596686.1">
    <property type="nucleotide sequence ID" value="NZ_QLLL01000002.1"/>
</dbReference>
<dbReference type="OrthoDB" id="573695at2"/>
<gene>
    <name evidence="1" type="ORF">LX64_01199</name>
</gene>
<sequence>MNLEQLPSLLGHSVYDPAFDGVLRALAINERPEDNGTIAVDVSNKTLGVHLEFQAKEKFMVHHGSPKSTFSAKQDELVLTAVTFDRNFTRLQKDANVSLPFKLLYGEQGATICVKLKRKQYLKQNTGSFKYGWWFLLGEYEVLTALDENESLLWFRVVLVNKNNSKGVDMQKMIRPQNLHLHTHHYKELESMKVVNPTLSWVLRMNEGDPTFTQKNIRETATILEKFIDALHQACKEQKALGVYNAVKKTINNLNKLSRKYDCLIDNREREELILFVNDAVRLTGLQLERSLDITWEWREW</sequence>
<comment type="caution">
    <text evidence="1">The sequence shown here is derived from an EMBL/GenBank/DDBJ whole genome shotgun (WGS) entry which is preliminary data.</text>
</comment>
<protein>
    <submittedName>
        <fullName evidence="1">Uncharacterized protein</fullName>
    </submittedName>
</protein>
<reference evidence="1 2" key="1">
    <citation type="submission" date="2018-06" db="EMBL/GenBank/DDBJ databases">
        <title>Genomic Encyclopedia of Archaeal and Bacterial Type Strains, Phase II (KMG-II): from individual species to whole genera.</title>
        <authorList>
            <person name="Goeker M."/>
        </authorList>
    </citation>
    <scope>NUCLEOTIDE SEQUENCE [LARGE SCALE GENOMIC DNA]</scope>
    <source>
        <strain evidence="1 2">DSM 23857</strain>
    </source>
</reference>
<keyword evidence="2" id="KW-1185">Reference proteome</keyword>
<evidence type="ECO:0000313" key="2">
    <source>
        <dbReference type="Proteomes" id="UP000249547"/>
    </source>
</evidence>
<accession>A0A327QV36</accession>
<dbReference type="AlphaFoldDB" id="A0A327QV36"/>